<feature type="region of interest" description="Disordered" evidence="1">
    <location>
        <begin position="1"/>
        <end position="79"/>
    </location>
</feature>
<keyword evidence="3" id="KW-1185">Reference proteome</keyword>
<reference evidence="2 3" key="1">
    <citation type="submission" date="2024-02" db="EMBL/GenBank/DDBJ databases">
        <title>De novo assembly and annotation of 12 fungi associated with fruit tree decline syndrome in Ontario, Canada.</title>
        <authorList>
            <person name="Sulman M."/>
            <person name="Ellouze W."/>
            <person name="Ilyukhin E."/>
        </authorList>
    </citation>
    <scope>NUCLEOTIDE SEQUENCE [LARGE SCALE GENOMIC DNA]</scope>
    <source>
        <strain evidence="2 3">M11/M66-122</strain>
    </source>
</reference>
<sequence>MASPVRKKYDDPMSPVSSRDYSTRRNYAETATTTAATQDDRSVKTANQGNGGGGGGRARGESITSTTTTVREPIELSGPIVPEIYDPAYKRPVQDSAPTPAAEWDFLRVPDLKPARGGGEAGWGDRSDVSSTGAVANNIIAPRFSISDRKRQLGLGLARPRPDDFEEEQEKEPVIIEESEEQVTENLAKATLNLTLNELLTKTKTQPAAAGEGA</sequence>
<dbReference type="AlphaFoldDB" id="A0AAN9UQU3"/>
<accession>A0AAN9UQU3</accession>
<gene>
    <name evidence="2" type="ORF">SLS62_006603</name>
</gene>
<protein>
    <submittedName>
        <fullName evidence="2">Uncharacterized protein</fullName>
    </submittedName>
</protein>
<evidence type="ECO:0000313" key="2">
    <source>
        <dbReference type="EMBL" id="KAK7751516.1"/>
    </source>
</evidence>
<comment type="caution">
    <text evidence="2">The sequence shown here is derived from an EMBL/GenBank/DDBJ whole genome shotgun (WGS) entry which is preliminary data.</text>
</comment>
<proteinExistence type="predicted"/>
<evidence type="ECO:0000313" key="3">
    <source>
        <dbReference type="Proteomes" id="UP001320420"/>
    </source>
</evidence>
<name>A0AAN9UQU3_9PEZI</name>
<dbReference type="EMBL" id="JAKJXP020000049">
    <property type="protein sequence ID" value="KAK7751516.1"/>
    <property type="molecule type" value="Genomic_DNA"/>
</dbReference>
<organism evidence="2 3">
    <name type="scientific">Diatrype stigma</name>
    <dbReference type="NCBI Taxonomy" id="117547"/>
    <lineage>
        <taxon>Eukaryota</taxon>
        <taxon>Fungi</taxon>
        <taxon>Dikarya</taxon>
        <taxon>Ascomycota</taxon>
        <taxon>Pezizomycotina</taxon>
        <taxon>Sordariomycetes</taxon>
        <taxon>Xylariomycetidae</taxon>
        <taxon>Xylariales</taxon>
        <taxon>Diatrypaceae</taxon>
        <taxon>Diatrype</taxon>
    </lineage>
</organism>
<evidence type="ECO:0000256" key="1">
    <source>
        <dbReference type="SAM" id="MobiDB-lite"/>
    </source>
</evidence>
<dbReference type="Proteomes" id="UP001320420">
    <property type="component" value="Unassembled WGS sequence"/>
</dbReference>